<feature type="transmembrane region" description="Helical" evidence="1">
    <location>
        <begin position="21"/>
        <end position="44"/>
    </location>
</feature>
<evidence type="ECO:0000313" key="3">
    <source>
        <dbReference type="Proteomes" id="UP000285305"/>
    </source>
</evidence>
<feature type="transmembrane region" description="Helical" evidence="1">
    <location>
        <begin position="50"/>
        <end position="68"/>
    </location>
</feature>
<keyword evidence="1" id="KW-0472">Membrane</keyword>
<comment type="caution">
    <text evidence="2">The sequence shown here is derived from an EMBL/GenBank/DDBJ whole genome shotgun (WGS) entry which is preliminary data.</text>
</comment>
<evidence type="ECO:0000256" key="1">
    <source>
        <dbReference type="SAM" id="Phobius"/>
    </source>
</evidence>
<dbReference type="RefSeq" id="WP_084823950.1">
    <property type="nucleotide sequence ID" value="NZ_QSHQ01000069.1"/>
</dbReference>
<organism evidence="2 3">
    <name type="scientific">Bacteroides stercoris</name>
    <dbReference type="NCBI Taxonomy" id="46506"/>
    <lineage>
        <taxon>Bacteria</taxon>
        <taxon>Pseudomonadati</taxon>
        <taxon>Bacteroidota</taxon>
        <taxon>Bacteroidia</taxon>
        <taxon>Bacteroidales</taxon>
        <taxon>Bacteroidaceae</taxon>
        <taxon>Bacteroides</taxon>
    </lineage>
</organism>
<dbReference type="Proteomes" id="UP000285305">
    <property type="component" value="Unassembled WGS sequence"/>
</dbReference>
<accession>A0A413ZI15</accession>
<sequence>MKTAFVYKRIYRLILWASAAYFLTTTAGRFFALSLVVALFYFVARLVLALAWRLFVGFVFVLIIILLIL</sequence>
<dbReference type="AlphaFoldDB" id="A0A413ZI15"/>
<keyword evidence="1" id="KW-0812">Transmembrane</keyword>
<protein>
    <submittedName>
        <fullName evidence="2">Uncharacterized protein</fullName>
    </submittedName>
</protein>
<name>A0A413ZI15_BACSE</name>
<gene>
    <name evidence="2" type="ORF">DW853_17740</name>
</gene>
<proteinExistence type="predicted"/>
<evidence type="ECO:0000313" key="2">
    <source>
        <dbReference type="EMBL" id="RHC23352.1"/>
    </source>
</evidence>
<dbReference type="EMBL" id="QSHQ01000069">
    <property type="protein sequence ID" value="RHC23352.1"/>
    <property type="molecule type" value="Genomic_DNA"/>
</dbReference>
<reference evidence="2 3" key="1">
    <citation type="submission" date="2018-08" db="EMBL/GenBank/DDBJ databases">
        <title>A genome reference for cultivated species of the human gut microbiota.</title>
        <authorList>
            <person name="Zou Y."/>
            <person name="Xue W."/>
            <person name="Luo G."/>
        </authorList>
    </citation>
    <scope>NUCLEOTIDE SEQUENCE [LARGE SCALE GENOMIC DNA]</scope>
    <source>
        <strain evidence="2 3">AM36-9BH</strain>
    </source>
</reference>
<keyword evidence="1" id="KW-1133">Transmembrane helix</keyword>